<keyword evidence="8" id="KW-1185">Reference proteome</keyword>
<reference evidence="7" key="2">
    <citation type="submission" date="2020-09" db="EMBL/GenBank/DDBJ databases">
        <authorList>
            <person name="Sun Q."/>
            <person name="Sedlacek I."/>
        </authorList>
    </citation>
    <scope>NUCLEOTIDE SEQUENCE</scope>
    <source>
        <strain evidence="7">CCM 7664</strain>
    </source>
</reference>
<dbReference type="Pfam" id="PF05995">
    <property type="entry name" value="CDO_I"/>
    <property type="match status" value="1"/>
</dbReference>
<comment type="caution">
    <text evidence="7">The sequence shown here is derived from an EMBL/GenBank/DDBJ whole genome shotgun (WGS) entry which is preliminary data.</text>
</comment>
<dbReference type="Gene3D" id="2.60.120.10">
    <property type="entry name" value="Jelly Rolls"/>
    <property type="match status" value="1"/>
</dbReference>
<dbReference type="InterPro" id="IPR011051">
    <property type="entry name" value="RmlC_Cupin_sf"/>
</dbReference>
<dbReference type="GO" id="GO:0008198">
    <property type="term" value="F:ferrous iron binding"/>
    <property type="evidence" value="ECO:0007669"/>
    <property type="project" value="TreeGrafter"/>
</dbReference>
<dbReference type="SUPFAM" id="SSF51182">
    <property type="entry name" value="RmlC-like cupins"/>
    <property type="match status" value="1"/>
</dbReference>
<evidence type="ECO:0000256" key="4">
    <source>
        <dbReference type="ARBA" id="ARBA00023002"/>
    </source>
</evidence>
<dbReference type="PANTHER" id="PTHR12918:SF1">
    <property type="entry name" value="CYSTEINE DIOXYGENASE TYPE 1"/>
    <property type="match status" value="1"/>
</dbReference>
<protein>
    <submittedName>
        <fullName evidence="7">Cysteine dioxygenase</fullName>
    </submittedName>
</protein>
<feature type="binding site" evidence="6">
    <location>
        <position position="167"/>
    </location>
    <ligand>
        <name>Fe cation</name>
        <dbReference type="ChEBI" id="CHEBI:24875"/>
        <note>catalytic</note>
    </ligand>
</feature>
<evidence type="ECO:0000313" key="7">
    <source>
        <dbReference type="EMBL" id="GGI55577.1"/>
    </source>
</evidence>
<keyword evidence="5 6" id="KW-0408">Iron</keyword>
<dbReference type="InterPro" id="IPR010300">
    <property type="entry name" value="CDO_1"/>
</dbReference>
<dbReference type="CDD" id="cd10548">
    <property type="entry name" value="cupin_CDO"/>
    <property type="match status" value="1"/>
</dbReference>
<dbReference type="RefSeq" id="WP_188422687.1">
    <property type="nucleotide sequence ID" value="NZ_BMDP01000004.1"/>
</dbReference>
<evidence type="ECO:0000256" key="2">
    <source>
        <dbReference type="ARBA" id="ARBA00022723"/>
    </source>
</evidence>
<dbReference type="InterPro" id="IPR014710">
    <property type="entry name" value="RmlC-like_jellyroll"/>
</dbReference>
<reference evidence="7" key="1">
    <citation type="journal article" date="2014" name="Int. J. Syst. Evol. Microbiol.">
        <title>Complete genome sequence of Corynebacterium casei LMG S-19264T (=DSM 44701T), isolated from a smear-ripened cheese.</title>
        <authorList>
            <consortium name="US DOE Joint Genome Institute (JGI-PGF)"/>
            <person name="Walter F."/>
            <person name="Albersmeier A."/>
            <person name="Kalinowski J."/>
            <person name="Ruckert C."/>
        </authorList>
    </citation>
    <scope>NUCLEOTIDE SEQUENCE</scope>
    <source>
        <strain evidence="7">CCM 7664</strain>
    </source>
</reference>
<organism evidence="7 8">
    <name type="scientific">Oxalicibacterium solurbis</name>
    <dbReference type="NCBI Taxonomy" id="69280"/>
    <lineage>
        <taxon>Bacteria</taxon>
        <taxon>Pseudomonadati</taxon>
        <taxon>Pseudomonadota</taxon>
        <taxon>Betaproteobacteria</taxon>
        <taxon>Burkholderiales</taxon>
        <taxon>Oxalobacteraceae</taxon>
        <taxon>Oxalicibacterium</taxon>
    </lineage>
</organism>
<dbReference type="AlphaFoldDB" id="A0A8J3F5I8"/>
<evidence type="ECO:0000313" key="8">
    <source>
        <dbReference type="Proteomes" id="UP000627205"/>
    </source>
</evidence>
<feature type="binding site" evidence="6">
    <location>
        <position position="114"/>
    </location>
    <ligand>
        <name>Fe cation</name>
        <dbReference type="ChEBI" id="CHEBI:24875"/>
        <note>catalytic</note>
    </ligand>
</feature>
<dbReference type="Proteomes" id="UP000627205">
    <property type="component" value="Unassembled WGS sequence"/>
</dbReference>
<accession>A0A8J3F5I8</accession>
<feature type="binding site" evidence="6">
    <location>
        <position position="116"/>
    </location>
    <ligand>
        <name>Fe cation</name>
        <dbReference type="ChEBI" id="CHEBI:24875"/>
        <note>catalytic</note>
    </ligand>
</feature>
<keyword evidence="2 6" id="KW-0479">Metal-binding</keyword>
<keyword evidence="4" id="KW-0560">Oxidoreductase</keyword>
<dbReference type="GO" id="GO:0016702">
    <property type="term" value="F:oxidoreductase activity, acting on single donors with incorporation of molecular oxygen, incorporation of two atoms of oxygen"/>
    <property type="evidence" value="ECO:0007669"/>
    <property type="project" value="InterPro"/>
</dbReference>
<proteinExistence type="inferred from homology"/>
<name>A0A8J3F5I8_9BURK</name>
<sequence length="216" mass="23685">MELERLQRAIAGFEALLDENAAENATRNVAKSATKNAGKNGAEERAGVDADEARVLHAGSALLRELVANDDWLPPQYAQPDAQHYRQYLLHADAAERFSIVSFVWGPGQSTPVHDHTVWGLIGMLRGAERSERFVPDEAGAAMRNLGETVLRPGDVEMLSPAAGDIHRVANLYDDRVSISIHIYGADIGRIRRHVYDPATGAMREFVSGYANAREV</sequence>
<comment type="similarity">
    <text evidence="1">Belongs to the cysteine dioxygenase family.</text>
</comment>
<dbReference type="EMBL" id="BMDP01000004">
    <property type="protein sequence ID" value="GGI55577.1"/>
    <property type="molecule type" value="Genomic_DNA"/>
</dbReference>
<evidence type="ECO:0000256" key="3">
    <source>
        <dbReference type="ARBA" id="ARBA00022964"/>
    </source>
</evidence>
<gene>
    <name evidence="7" type="ORF">GCM10011430_27510</name>
</gene>
<dbReference type="Gene3D" id="1.20.5.440">
    <property type="entry name" value="ATP synthase delta/epsilon subunit, C-terminal domain"/>
    <property type="match status" value="1"/>
</dbReference>
<keyword evidence="3 7" id="KW-0223">Dioxygenase</keyword>
<evidence type="ECO:0000256" key="6">
    <source>
        <dbReference type="PIRSR" id="PIRSR610300-51"/>
    </source>
</evidence>
<dbReference type="PANTHER" id="PTHR12918">
    <property type="entry name" value="CYSTEINE DIOXYGENASE"/>
    <property type="match status" value="1"/>
</dbReference>
<evidence type="ECO:0000256" key="1">
    <source>
        <dbReference type="ARBA" id="ARBA00006622"/>
    </source>
</evidence>
<evidence type="ECO:0000256" key="5">
    <source>
        <dbReference type="ARBA" id="ARBA00023004"/>
    </source>
</evidence>